<dbReference type="GeneID" id="43665785"/>
<dbReference type="EMBL" id="ML736747">
    <property type="protein sequence ID" value="KAE8407633.1"/>
    <property type="molecule type" value="Genomic_DNA"/>
</dbReference>
<dbReference type="AlphaFoldDB" id="A0A5N7DNQ8"/>
<gene>
    <name evidence="1" type="ORF">BDV37DRAFT_240635</name>
</gene>
<evidence type="ECO:0000313" key="2">
    <source>
        <dbReference type="Proteomes" id="UP000325579"/>
    </source>
</evidence>
<dbReference type="RefSeq" id="XP_031944952.1">
    <property type="nucleotide sequence ID" value="XM_032081094.1"/>
</dbReference>
<name>A0A5N7DNQ8_9EURO</name>
<sequence>MSLFVSPLNKHLKVFRWDRLQHYLLVLRLYWCCRGTGQSADRGTRSLLWSRAKRIAQVKVPSLEICSIVTNISVVYLAVGQELYAGSCATPDHRNRPSAAMLWLLVIKPFKGRYGGRDLEISLIGTTVTCCYRL</sequence>
<dbReference type="Proteomes" id="UP000325579">
    <property type="component" value="Unassembled WGS sequence"/>
</dbReference>
<organism evidence="1 2">
    <name type="scientific">Aspergillus pseudonomiae</name>
    <dbReference type="NCBI Taxonomy" id="1506151"/>
    <lineage>
        <taxon>Eukaryota</taxon>
        <taxon>Fungi</taxon>
        <taxon>Dikarya</taxon>
        <taxon>Ascomycota</taxon>
        <taxon>Pezizomycotina</taxon>
        <taxon>Eurotiomycetes</taxon>
        <taxon>Eurotiomycetidae</taxon>
        <taxon>Eurotiales</taxon>
        <taxon>Aspergillaceae</taxon>
        <taxon>Aspergillus</taxon>
        <taxon>Aspergillus subgen. Circumdati</taxon>
    </lineage>
</organism>
<accession>A0A5N7DNQ8</accession>
<protein>
    <submittedName>
        <fullName evidence="1">Uncharacterized protein</fullName>
    </submittedName>
</protein>
<feature type="non-terminal residue" evidence="1">
    <location>
        <position position="134"/>
    </location>
</feature>
<evidence type="ECO:0000313" key="1">
    <source>
        <dbReference type="EMBL" id="KAE8407633.1"/>
    </source>
</evidence>
<proteinExistence type="predicted"/>
<reference evidence="1 2" key="1">
    <citation type="submission" date="2019-04" db="EMBL/GenBank/DDBJ databases">
        <authorList>
            <consortium name="DOE Joint Genome Institute"/>
            <person name="Mondo S."/>
            <person name="Kjaerbolling I."/>
            <person name="Vesth T."/>
            <person name="Frisvad J.C."/>
            <person name="Nybo J.L."/>
            <person name="Theobald S."/>
            <person name="Kildgaard S."/>
            <person name="Isbrandt T."/>
            <person name="Kuo A."/>
            <person name="Sato A."/>
            <person name="Lyhne E.K."/>
            <person name="Kogle M.E."/>
            <person name="Wiebenga A."/>
            <person name="Kun R.S."/>
            <person name="Lubbers R.J."/>
            <person name="Makela M.R."/>
            <person name="Barry K."/>
            <person name="Chovatia M."/>
            <person name="Clum A."/>
            <person name="Daum C."/>
            <person name="Haridas S."/>
            <person name="He G."/>
            <person name="LaButti K."/>
            <person name="Lipzen A."/>
            <person name="Riley R."/>
            <person name="Salamov A."/>
            <person name="Simmons B.A."/>
            <person name="Magnuson J.K."/>
            <person name="Henrissat B."/>
            <person name="Mortensen U.H."/>
            <person name="Larsen T.O."/>
            <person name="Devries R.P."/>
            <person name="Grigoriev I.V."/>
            <person name="Machida M."/>
            <person name="Baker S.E."/>
            <person name="Andersen M.R."/>
            <person name="Cantor M.N."/>
            <person name="Hua S.X."/>
        </authorList>
    </citation>
    <scope>NUCLEOTIDE SEQUENCE [LARGE SCALE GENOMIC DNA]</scope>
    <source>
        <strain evidence="1 2">CBS 119388</strain>
    </source>
</reference>
<keyword evidence="2" id="KW-1185">Reference proteome</keyword>